<dbReference type="Proteomes" id="UP000695562">
    <property type="component" value="Unassembled WGS sequence"/>
</dbReference>
<keyword evidence="7" id="KW-0812">Transmembrane</keyword>
<keyword evidence="3 8" id="KW-0732">Signal</keyword>
<feature type="region of interest" description="Disordered" evidence="6">
    <location>
        <begin position="1133"/>
        <end position="1154"/>
    </location>
</feature>
<evidence type="ECO:0000313" key="9">
    <source>
        <dbReference type="EMBL" id="KAF2077258.1"/>
    </source>
</evidence>
<keyword evidence="5 7" id="KW-0472">Membrane</keyword>
<organism evidence="9 10">
    <name type="scientific">Polysphondylium violaceum</name>
    <dbReference type="NCBI Taxonomy" id="133409"/>
    <lineage>
        <taxon>Eukaryota</taxon>
        <taxon>Amoebozoa</taxon>
        <taxon>Evosea</taxon>
        <taxon>Eumycetozoa</taxon>
        <taxon>Dictyostelia</taxon>
        <taxon>Dictyosteliales</taxon>
        <taxon>Dictyosteliaceae</taxon>
        <taxon>Polysphondylium</taxon>
    </lineage>
</organism>
<dbReference type="InterPro" id="IPR032675">
    <property type="entry name" value="LRR_dom_sf"/>
</dbReference>
<dbReference type="Pfam" id="PF00560">
    <property type="entry name" value="LRR_1"/>
    <property type="match status" value="1"/>
</dbReference>
<evidence type="ECO:0000256" key="8">
    <source>
        <dbReference type="SAM" id="SignalP"/>
    </source>
</evidence>
<sequence length="1202" mass="137117">MNKIQYFLILFIVASLLFAGLCDGVKSRNNKRIRHHKNSINNDDPFYRESIKRKEILESFQRSFSQRKPLSIDELTASTGLDSQEKIILESLYQQWDGKDWSNNTNWLQGDPCLNQWHGVTCREFDGVLHVTDLHLPDNGLVGPFPEIFAGLGYMVTFDLQVNHLYGSIPSNVFKDMVNLTDLVIATNDFTGDLQWLRNLPDNIITLWVAMNDFKDTVPDFLSKYKKLDLLFLEENELTGSIPEDICKITSLRLLDFGFNQLTGSLPSNMGELTKLDSFWLYDNTVSGTLPASMKDMQSLKLLDITRNDITGQVPDDLFTQIPNITFIRFTGNEFYGPLQWICPLQNVRELHLDANLFDEFPDCKAIWPLTIENFVASKNHLSGSIPESFGNMVSLNYIKISYNQITGKVPLSFSNLVNLNRLDISENQFNCTLSEIIDPIKYHKHLTILTASGNNITGEFMENMLWDDELEIELLTKMFIINLARNQLSGIIPPFLSWMPTLSDLDLSNNAFVGVIPNELNYLSTLYLENNLIHSPDGALPAFMTNGSDKINLENQAFSCPTIIGKFSNIRISLDSSYYNHSLCSCNIGHRGFNGSCVLCPDNSQCPGGSNAILIPQGYYPLPSAEEPQYLLKCGVSNFGFTPCNPDNEWTYSCKEGYEDRLCSKCSSGYFHRGMECSKCPSGPQSIVIFIIVVIVFILLFMFFVMTDPKRSLPSSTRKTIMYYYQVFNLLLSKLSPWPSFFSAFYSSSSWLNFSFGFLCIGSLSHWPNLFIVMLVLPIAFMVISLVFLGLMQMIQYIRTKGTCGFNKKWMYSGIRVNLLTLNFLYLPLCIYIFQNYTCQKDPFTGTSFMSFFPWVECGNNATYNRIFTLTVLFTIIYVIGIPLLFATLLLYNRKRLDNPTVLLIVGTIYIDYRKSVYWYELINLGKRFLMAVSLALIDPKSSFSVFVVLIVIGSSIIAQIKFKPYVYKISNYAETIGNSVLLFSYVCVLILASLRTTNLYDSRGIEVILSVVVVLYTAFLGLLFLFSLKYFLPKKWQIVIDIKIIKLLDDLKGFSQKYNTQTLSKELSEEEDNYELTKEPIFEMERPSNMMTHSQSIELRRRVSDANILSQSAIHNTNYANDSVRNIKPYTSTPNLSKELSSNNNTNTQPTTMEPVSVTLTKSNTDENINDLNNNNNKIMTNTDDDNYEREQQENKEKIV</sequence>
<proteinExistence type="predicted"/>
<evidence type="ECO:0000313" key="10">
    <source>
        <dbReference type="Proteomes" id="UP000695562"/>
    </source>
</evidence>
<feature type="compositionally biased region" description="Basic and acidic residues" evidence="6">
    <location>
        <begin position="1191"/>
        <end position="1202"/>
    </location>
</feature>
<evidence type="ECO:0000256" key="1">
    <source>
        <dbReference type="ARBA" id="ARBA00004167"/>
    </source>
</evidence>
<feature type="compositionally biased region" description="Low complexity" evidence="6">
    <location>
        <begin position="1145"/>
        <end position="1154"/>
    </location>
</feature>
<evidence type="ECO:0000256" key="7">
    <source>
        <dbReference type="SAM" id="Phobius"/>
    </source>
</evidence>
<feature type="transmembrane region" description="Helical" evidence="7">
    <location>
        <begin position="945"/>
        <end position="962"/>
    </location>
</feature>
<feature type="signal peptide" evidence="8">
    <location>
        <begin position="1"/>
        <end position="24"/>
    </location>
</feature>
<feature type="transmembrane region" description="Helical" evidence="7">
    <location>
        <begin position="768"/>
        <end position="793"/>
    </location>
</feature>
<evidence type="ECO:0000256" key="4">
    <source>
        <dbReference type="ARBA" id="ARBA00022737"/>
    </source>
</evidence>
<dbReference type="PANTHER" id="PTHR48053:SF71">
    <property type="entry name" value="LEUCINE RICH REPEAT FAMILY PROTEIN, EXPRESSED"/>
    <property type="match status" value="1"/>
</dbReference>
<feature type="transmembrane region" description="Helical" evidence="7">
    <location>
        <begin position="688"/>
        <end position="707"/>
    </location>
</feature>
<keyword evidence="2" id="KW-0433">Leucine-rich repeat</keyword>
<name>A0A8J4PZU8_9MYCE</name>
<accession>A0A8J4PZU8</accession>
<dbReference type="Pfam" id="PF13855">
    <property type="entry name" value="LRR_8"/>
    <property type="match status" value="1"/>
</dbReference>
<dbReference type="EMBL" id="AJWJ01000034">
    <property type="protein sequence ID" value="KAF2077258.1"/>
    <property type="molecule type" value="Genomic_DNA"/>
</dbReference>
<keyword evidence="7" id="KW-1133">Transmembrane helix</keyword>
<dbReference type="Gene3D" id="3.80.10.10">
    <property type="entry name" value="Ribonuclease Inhibitor"/>
    <property type="match status" value="3"/>
</dbReference>
<dbReference type="InterPro" id="IPR001611">
    <property type="entry name" value="Leu-rich_rpt"/>
</dbReference>
<comment type="subcellular location">
    <subcellularLocation>
        <location evidence="1">Membrane</location>
        <topology evidence="1">Single-pass membrane protein</topology>
    </subcellularLocation>
</comment>
<evidence type="ECO:0000256" key="2">
    <source>
        <dbReference type="ARBA" id="ARBA00022614"/>
    </source>
</evidence>
<feature type="compositionally biased region" description="Low complexity" evidence="6">
    <location>
        <begin position="1168"/>
        <end position="1184"/>
    </location>
</feature>
<gene>
    <name evidence="9" type="ORF">CYY_001447</name>
</gene>
<protein>
    <recommendedName>
        <fullName evidence="11">Leucine-rich repeat-containing protein</fullName>
    </recommendedName>
</protein>
<feature type="transmembrane region" description="Helical" evidence="7">
    <location>
        <begin position="728"/>
        <end position="748"/>
    </location>
</feature>
<feature type="transmembrane region" description="Helical" evidence="7">
    <location>
        <begin position="974"/>
        <end position="997"/>
    </location>
</feature>
<evidence type="ECO:0000256" key="6">
    <source>
        <dbReference type="SAM" id="MobiDB-lite"/>
    </source>
</evidence>
<feature type="transmembrane region" description="Helical" evidence="7">
    <location>
        <begin position="814"/>
        <end position="835"/>
    </location>
</feature>
<dbReference type="SUPFAM" id="SSF52058">
    <property type="entry name" value="L domain-like"/>
    <property type="match status" value="2"/>
</dbReference>
<dbReference type="InterPro" id="IPR051716">
    <property type="entry name" value="Plant_RL_S/T_kinase"/>
</dbReference>
<dbReference type="FunFam" id="3.80.10.10:FF:000095">
    <property type="entry name" value="LRR receptor-like serine/threonine-protein kinase GSO1"/>
    <property type="match status" value="1"/>
</dbReference>
<feature type="transmembrane region" description="Helical" evidence="7">
    <location>
        <begin position="868"/>
        <end position="893"/>
    </location>
</feature>
<dbReference type="PANTHER" id="PTHR48053">
    <property type="entry name" value="LEUCINE RICH REPEAT FAMILY PROTEIN, EXPRESSED"/>
    <property type="match status" value="1"/>
</dbReference>
<feature type="chain" id="PRO_5035200345" description="Leucine-rich repeat-containing protein" evidence="8">
    <location>
        <begin position="25"/>
        <end position="1202"/>
    </location>
</feature>
<reference evidence="9" key="1">
    <citation type="submission" date="2020-01" db="EMBL/GenBank/DDBJ databases">
        <title>Development of genomics and gene disruption for Polysphondylium violaceum indicates a role for the polyketide synthase stlB in stalk morphogenesis.</title>
        <authorList>
            <person name="Narita B."/>
            <person name="Kawabe Y."/>
            <person name="Kin K."/>
            <person name="Saito T."/>
            <person name="Gibbs R."/>
            <person name="Kuspa A."/>
            <person name="Muzny D."/>
            <person name="Queller D."/>
            <person name="Richards S."/>
            <person name="Strassman J."/>
            <person name="Sucgang R."/>
            <person name="Worley K."/>
            <person name="Schaap P."/>
        </authorList>
    </citation>
    <scope>NUCLEOTIDE SEQUENCE</scope>
    <source>
        <strain evidence="9">QSvi11</strain>
    </source>
</reference>
<dbReference type="GO" id="GO:0016020">
    <property type="term" value="C:membrane"/>
    <property type="evidence" value="ECO:0007669"/>
    <property type="project" value="UniProtKB-SubCell"/>
</dbReference>
<dbReference type="AlphaFoldDB" id="A0A8J4PZU8"/>
<feature type="transmembrane region" description="Helical" evidence="7">
    <location>
        <begin position="1009"/>
        <end position="1030"/>
    </location>
</feature>
<keyword evidence="10" id="KW-1185">Reference proteome</keyword>
<dbReference type="OrthoDB" id="26095at2759"/>
<evidence type="ECO:0000256" key="3">
    <source>
        <dbReference type="ARBA" id="ARBA00022729"/>
    </source>
</evidence>
<feature type="region of interest" description="Disordered" evidence="6">
    <location>
        <begin position="1167"/>
        <end position="1202"/>
    </location>
</feature>
<feature type="compositionally biased region" description="Polar residues" evidence="6">
    <location>
        <begin position="1133"/>
        <end position="1144"/>
    </location>
</feature>
<keyword evidence="4" id="KW-0677">Repeat</keyword>
<evidence type="ECO:0000256" key="5">
    <source>
        <dbReference type="ARBA" id="ARBA00023136"/>
    </source>
</evidence>
<comment type="caution">
    <text evidence="9">The sequence shown here is derived from an EMBL/GenBank/DDBJ whole genome shotgun (WGS) entry which is preliminary data.</text>
</comment>
<evidence type="ECO:0008006" key="11">
    <source>
        <dbReference type="Google" id="ProtNLM"/>
    </source>
</evidence>